<keyword evidence="2" id="KW-0680">Restriction system</keyword>
<sequence length="276" mass="31511">MENSLLKAAIQQEIQQMMDRVLDNAIVKNPFIVEEHRSAKPLYAALVPDEIFKGSHFERRFVTPFGKVWERLALIVAQQAFGNVSLQQSIQGLIPKGRLARISETLNALDHKHPAKVRQKPNWQQELNYILKGKGELIPVSVTCDFWARSKDGSEIMAAELKAPLPNSDQTKVSKEKLFKLYAMEPCPVTRAYFALPYNPYGQKQNYAWSFPQRWFDMQNDPIVLIGDEFWNLLGGAGTYQALIEAVNEVGSEYKAKIYREFLDIDASESLTNFQL</sequence>
<gene>
    <name evidence="7" type="ORF">VPK24_05690</name>
</gene>
<accession>A0ABW7C7G4</accession>
<keyword evidence="1" id="KW-0540">Nuclease</keyword>
<dbReference type="GO" id="GO:0004519">
    <property type="term" value="F:endonuclease activity"/>
    <property type="evidence" value="ECO:0007669"/>
    <property type="project" value="UniProtKB-KW"/>
</dbReference>
<evidence type="ECO:0000256" key="2">
    <source>
        <dbReference type="ARBA" id="ARBA00022747"/>
    </source>
</evidence>
<evidence type="ECO:0000256" key="1">
    <source>
        <dbReference type="ARBA" id="ARBA00022722"/>
    </source>
</evidence>
<protein>
    <recommendedName>
        <fullName evidence="6">type II site-specific deoxyribonuclease</fullName>
        <ecNumber evidence="6">3.1.21.4</ecNumber>
    </recommendedName>
</protein>
<evidence type="ECO:0000256" key="5">
    <source>
        <dbReference type="ARBA" id="ARBA00093760"/>
    </source>
</evidence>
<dbReference type="GO" id="GO:0016787">
    <property type="term" value="F:hydrolase activity"/>
    <property type="evidence" value="ECO:0007669"/>
    <property type="project" value="UniProtKB-KW"/>
</dbReference>
<dbReference type="InterPro" id="IPR019045">
    <property type="entry name" value="Restrct_endonuc_II_HinfI"/>
</dbReference>
<evidence type="ECO:0000256" key="6">
    <source>
        <dbReference type="ARBA" id="ARBA00093790"/>
    </source>
</evidence>
<evidence type="ECO:0000256" key="3">
    <source>
        <dbReference type="ARBA" id="ARBA00022759"/>
    </source>
</evidence>
<dbReference type="Pfam" id="PF09520">
    <property type="entry name" value="RE_TdeIII"/>
    <property type="match status" value="1"/>
</dbReference>
<evidence type="ECO:0000256" key="4">
    <source>
        <dbReference type="ARBA" id="ARBA00022801"/>
    </source>
</evidence>
<keyword evidence="4 7" id="KW-0378">Hydrolase</keyword>
<dbReference type="Proteomes" id="UP001604335">
    <property type="component" value="Unassembled WGS sequence"/>
</dbReference>
<proteinExistence type="predicted"/>
<comment type="caution">
    <text evidence="7">The sequence shown here is derived from an EMBL/GenBank/DDBJ whole genome shotgun (WGS) entry which is preliminary data.</text>
</comment>
<reference evidence="8" key="1">
    <citation type="journal article" date="2024" name="Algal Res.">
        <title>Biochemical, toxicological and genomic investigation of a high-biomass producing Limnothrix strain isolated from Italian shallow drinking water reservoir.</title>
        <authorList>
            <person name="Simonazzi M."/>
            <person name="Shishido T.K."/>
            <person name="Delbaje E."/>
            <person name="Wahlsten M."/>
            <person name="Fewer D.P."/>
            <person name="Sivonen K."/>
            <person name="Pezzolesi L."/>
            <person name="Pistocchi R."/>
        </authorList>
    </citation>
    <scope>NUCLEOTIDE SEQUENCE [LARGE SCALE GENOMIC DNA]</scope>
    <source>
        <strain evidence="8">LRLZ20PSL1</strain>
    </source>
</reference>
<evidence type="ECO:0000313" key="7">
    <source>
        <dbReference type="EMBL" id="MFG3817121.1"/>
    </source>
</evidence>
<keyword evidence="8" id="KW-1185">Reference proteome</keyword>
<dbReference type="EMBL" id="JAZAQF010000029">
    <property type="protein sequence ID" value="MFG3817121.1"/>
    <property type="molecule type" value="Genomic_DNA"/>
</dbReference>
<comment type="catalytic activity">
    <reaction evidence="5">
        <text>Endonucleolytic cleavage of DNA to give specific double-stranded fragments with terminal 5'-phosphates.</text>
        <dbReference type="EC" id="3.1.21.4"/>
    </reaction>
</comment>
<keyword evidence="3 7" id="KW-0255">Endonuclease</keyword>
<name>A0ABW7C7G4_9CYAN</name>
<organism evidence="7 8">
    <name type="scientific">Limnothrix redekei LRLZ20PSL1</name>
    <dbReference type="NCBI Taxonomy" id="3112953"/>
    <lineage>
        <taxon>Bacteria</taxon>
        <taxon>Bacillati</taxon>
        <taxon>Cyanobacteriota</taxon>
        <taxon>Cyanophyceae</taxon>
        <taxon>Pseudanabaenales</taxon>
        <taxon>Pseudanabaenaceae</taxon>
        <taxon>Limnothrix</taxon>
    </lineage>
</organism>
<dbReference type="EC" id="3.1.21.4" evidence="6"/>
<dbReference type="RefSeq" id="WP_393011218.1">
    <property type="nucleotide sequence ID" value="NZ_JAZAQF010000029.1"/>
</dbReference>
<evidence type="ECO:0000313" key="8">
    <source>
        <dbReference type="Proteomes" id="UP001604335"/>
    </source>
</evidence>